<dbReference type="GO" id="GO:0003887">
    <property type="term" value="F:DNA-directed DNA polymerase activity"/>
    <property type="evidence" value="ECO:0007669"/>
    <property type="project" value="InterPro"/>
</dbReference>
<dbReference type="RefSeq" id="WP_016373389.1">
    <property type="nucleotide sequence ID" value="NZ_ANKB01000094.1"/>
</dbReference>
<comment type="similarity">
    <text evidence="1">Belongs to the initiator RepB protein family.</text>
</comment>
<dbReference type="InterPro" id="IPR036390">
    <property type="entry name" value="WH_DNA-bd_sf"/>
</dbReference>
<comment type="caution">
    <text evidence="3">The sequence shown here is derived from an EMBL/GenBank/DDBJ whole genome shotgun (WGS) entry which is preliminary data.</text>
</comment>
<accession>A0A829GQG7</accession>
<dbReference type="InterPro" id="IPR036388">
    <property type="entry name" value="WH-like_DNA-bd_sf"/>
</dbReference>
<dbReference type="Proteomes" id="UP000014285">
    <property type="component" value="Unassembled WGS sequence"/>
</dbReference>
<dbReference type="AlphaFoldDB" id="A0A829GQG7"/>
<dbReference type="GO" id="GO:0006270">
    <property type="term" value="P:DNA replication initiation"/>
    <property type="evidence" value="ECO:0007669"/>
    <property type="project" value="InterPro"/>
</dbReference>
<evidence type="ECO:0000259" key="2">
    <source>
        <dbReference type="Pfam" id="PF01051"/>
    </source>
</evidence>
<dbReference type="InterPro" id="IPR000525">
    <property type="entry name" value="Initiator_Rep_WH1"/>
</dbReference>
<evidence type="ECO:0000313" key="3">
    <source>
        <dbReference type="EMBL" id="EPC62682.1"/>
    </source>
</evidence>
<reference evidence="3 4" key="1">
    <citation type="journal article" date="2013" name="PLoS ONE">
        <title>Lactobacillus paracasei comparative genomics: towards species pan-genome definition and exploitation of diversity.</title>
        <authorList>
            <person name="Smokvina T."/>
            <person name="Wels M."/>
            <person name="Polka J."/>
            <person name="Chervaux C."/>
            <person name="Brisse S."/>
            <person name="Boekhorst J."/>
            <person name="van Hylckama Vlieg J.E."/>
            <person name="Siezen R.J."/>
        </authorList>
    </citation>
    <scope>NUCLEOTIDE SEQUENCE [LARGE SCALE GENOMIC DNA]</scope>
    <source>
        <strain evidence="3 4">Lpl14</strain>
    </source>
</reference>
<feature type="domain" description="Initiator Rep protein WH1" evidence="2">
    <location>
        <begin position="24"/>
        <end position="170"/>
    </location>
</feature>
<dbReference type="Gene3D" id="1.10.10.10">
    <property type="entry name" value="Winged helix-like DNA-binding domain superfamily/Winged helix DNA-binding domain"/>
    <property type="match status" value="1"/>
</dbReference>
<dbReference type="EMBL" id="ANKB01000094">
    <property type="protein sequence ID" value="EPC62682.1"/>
    <property type="molecule type" value="Genomic_DNA"/>
</dbReference>
<dbReference type="Pfam" id="PF01051">
    <property type="entry name" value="Rep3_N"/>
    <property type="match status" value="1"/>
</dbReference>
<evidence type="ECO:0000256" key="1">
    <source>
        <dbReference type="ARBA" id="ARBA00038283"/>
    </source>
</evidence>
<dbReference type="SUPFAM" id="SSF46785">
    <property type="entry name" value="Winged helix' DNA-binding domain"/>
    <property type="match status" value="2"/>
</dbReference>
<gene>
    <name evidence="3" type="ORF">Lpl14_14544</name>
</gene>
<evidence type="ECO:0000313" key="4">
    <source>
        <dbReference type="Proteomes" id="UP000014285"/>
    </source>
</evidence>
<organism evidence="3 4">
    <name type="scientific">Lacticaseibacillus paracasei subsp. tolerans Lpl14</name>
    <dbReference type="NCBI Taxonomy" id="1256229"/>
    <lineage>
        <taxon>Bacteria</taxon>
        <taxon>Bacillati</taxon>
        <taxon>Bacillota</taxon>
        <taxon>Bacilli</taxon>
        <taxon>Lactobacillales</taxon>
        <taxon>Lactobacillaceae</taxon>
        <taxon>Lacticaseibacillus</taxon>
    </lineage>
</organism>
<proteinExistence type="inferred from homology"/>
<sequence>MALTSNKKVNVALAGLLDRQDYLVTQANDLARSLGNLSTFQHKVLDYCFSYVTANDNANTVYHLTTLEIIHHLGLNTSGDSYKRVVKAFKALNENTAIYMRTTEPDGKHGILMTSLFAYIKVIDDGRVEFKFSATVAPFVFQLKRQFYSFHLSELTRVRSKYTLAMMKLWNANAIGKWRDQNDPSSLPPAATIKGSLTDWESWFLGSDDDGKPIKWPAGRFKQKAIDVAIKELGSLYPQTMINVLRLTHGRRIEGFQIEFRPIRTVLDLNPQVIDGKP</sequence>
<name>A0A829GQG7_LACPA</name>
<protein>
    <submittedName>
        <fullName evidence="3">Replication protein</fullName>
    </submittedName>
</protein>